<dbReference type="EMBL" id="CM023490">
    <property type="protein sequence ID" value="KAH6943512.1"/>
    <property type="molecule type" value="Genomic_DNA"/>
</dbReference>
<name>A0ACB7TB33_HYAAI</name>
<protein>
    <submittedName>
        <fullName evidence="1">Uncharacterized protein</fullName>
    </submittedName>
</protein>
<evidence type="ECO:0000313" key="1">
    <source>
        <dbReference type="EMBL" id="KAH6943512.1"/>
    </source>
</evidence>
<reference evidence="1" key="1">
    <citation type="submission" date="2020-05" db="EMBL/GenBank/DDBJ databases">
        <title>Large-scale comparative analyses of tick genomes elucidate their genetic diversity and vector capacities.</title>
        <authorList>
            <person name="Jia N."/>
            <person name="Wang J."/>
            <person name="Shi W."/>
            <person name="Du L."/>
            <person name="Sun Y."/>
            <person name="Zhan W."/>
            <person name="Jiang J."/>
            <person name="Wang Q."/>
            <person name="Zhang B."/>
            <person name="Ji P."/>
            <person name="Sakyi L.B."/>
            <person name="Cui X."/>
            <person name="Yuan T."/>
            <person name="Jiang B."/>
            <person name="Yang W."/>
            <person name="Lam T.T.-Y."/>
            <person name="Chang Q."/>
            <person name="Ding S."/>
            <person name="Wang X."/>
            <person name="Zhu J."/>
            <person name="Ruan X."/>
            <person name="Zhao L."/>
            <person name="Wei J."/>
            <person name="Que T."/>
            <person name="Du C."/>
            <person name="Cheng J."/>
            <person name="Dai P."/>
            <person name="Han X."/>
            <person name="Huang E."/>
            <person name="Gao Y."/>
            <person name="Liu J."/>
            <person name="Shao H."/>
            <person name="Ye R."/>
            <person name="Li L."/>
            <person name="Wei W."/>
            <person name="Wang X."/>
            <person name="Wang C."/>
            <person name="Yang T."/>
            <person name="Huo Q."/>
            <person name="Li W."/>
            <person name="Guo W."/>
            <person name="Chen H."/>
            <person name="Zhou L."/>
            <person name="Ni X."/>
            <person name="Tian J."/>
            <person name="Zhou Y."/>
            <person name="Sheng Y."/>
            <person name="Liu T."/>
            <person name="Pan Y."/>
            <person name="Xia L."/>
            <person name="Li J."/>
            <person name="Zhao F."/>
            <person name="Cao W."/>
        </authorList>
    </citation>
    <scope>NUCLEOTIDE SEQUENCE</scope>
    <source>
        <strain evidence="1">Hyas-2018</strain>
    </source>
</reference>
<organism evidence="1 2">
    <name type="scientific">Hyalomma asiaticum</name>
    <name type="common">Tick</name>
    <dbReference type="NCBI Taxonomy" id="266040"/>
    <lineage>
        <taxon>Eukaryota</taxon>
        <taxon>Metazoa</taxon>
        <taxon>Ecdysozoa</taxon>
        <taxon>Arthropoda</taxon>
        <taxon>Chelicerata</taxon>
        <taxon>Arachnida</taxon>
        <taxon>Acari</taxon>
        <taxon>Parasitiformes</taxon>
        <taxon>Ixodida</taxon>
        <taxon>Ixodoidea</taxon>
        <taxon>Ixodidae</taxon>
        <taxon>Hyalomminae</taxon>
        <taxon>Hyalomma</taxon>
    </lineage>
</organism>
<accession>A0ACB7TB33</accession>
<sequence>MSPMSTMKGFLLLLTAAVATCAPSADSEDVPRIFKFPPDPQQCGDNEVWKQCVSSSCAEATCSRPVVGPACTADCRYGCYCGEGFYRNAEGNCVTMDRCPQQGIVASWPVPSCRENEEWKMCVSSTCSETTCQKRTLGPQCTFDCRQGCFCSDGFYRDSAGNCVREDQCPTAV</sequence>
<keyword evidence="2" id="KW-1185">Reference proteome</keyword>
<gene>
    <name evidence="1" type="ORF">HPB50_022420</name>
</gene>
<proteinExistence type="predicted"/>
<dbReference type="Proteomes" id="UP000821845">
    <property type="component" value="Chromosome 10"/>
</dbReference>
<evidence type="ECO:0000313" key="2">
    <source>
        <dbReference type="Proteomes" id="UP000821845"/>
    </source>
</evidence>
<comment type="caution">
    <text evidence="1">The sequence shown here is derived from an EMBL/GenBank/DDBJ whole genome shotgun (WGS) entry which is preliminary data.</text>
</comment>